<reference evidence="7" key="2">
    <citation type="submission" date="2016-01" db="EMBL/GenBank/DDBJ databases">
        <title>First complete genome sequence of a species in the genus Microterricola, an extremophilic cold active enzyme producing strain ERGS5:02 isolated from Sikkim Himalaya.</title>
        <authorList>
            <person name="Kumar R."/>
            <person name="Singh D."/>
            <person name="Swarnkar M.K."/>
        </authorList>
    </citation>
    <scope>NUCLEOTIDE SEQUENCE [LARGE SCALE GENOMIC DNA]</scope>
    <source>
        <strain evidence="7">ERGS5:02</strain>
    </source>
</reference>
<proteinExistence type="inferred from homology"/>
<evidence type="ECO:0000259" key="5">
    <source>
        <dbReference type="SMART" id="SM01217"/>
    </source>
</evidence>
<dbReference type="GO" id="GO:0005975">
    <property type="term" value="P:carbohydrate metabolic process"/>
    <property type="evidence" value="ECO:0007669"/>
    <property type="project" value="InterPro"/>
</dbReference>
<dbReference type="PRINTS" id="PR00133">
    <property type="entry name" value="GLHYDRLASE3"/>
</dbReference>
<dbReference type="OrthoDB" id="3187421at2"/>
<evidence type="ECO:0000313" key="6">
    <source>
        <dbReference type="EMBL" id="AMB58614.1"/>
    </source>
</evidence>
<dbReference type="EMBL" id="CP014145">
    <property type="protein sequence ID" value="AMB58614.1"/>
    <property type="molecule type" value="Genomic_DNA"/>
</dbReference>
<comment type="similarity">
    <text evidence="1">Belongs to the glycosyl hydrolase 3 family.</text>
</comment>
<dbReference type="InterPro" id="IPR013783">
    <property type="entry name" value="Ig-like_fold"/>
</dbReference>
<dbReference type="PANTHER" id="PTHR42715">
    <property type="entry name" value="BETA-GLUCOSIDASE"/>
    <property type="match status" value="1"/>
</dbReference>
<dbReference type="Gene3D" id="2.60.40.10">
    <property type="entry name" value="Immunoglobulins"/>
    <property type="match status" value="1"/>
</dbReference>
<feature type="domain" description="Fibronectin type III-like" evidence="5">
    <location>
        <begin position="578"/>
        <end position="648"/>
    </location>
</feature>
<dbReference type="AlphaFoldDB" id="A0A0X8E1G7"/>
<dbReference type="InterPro" id="IPR017853">
    <property type="entry name" value="GH"/>
</dbReference>
<gene>
    <name evidence="6" type="ORF">AWU67_06785</name>
</gene>
<accession>A0A0X8E1G7</accession>
<dbReference type="Pfam" id="PF00933">
    <property type="entry name" value="Glyco_hydro_3"/>
    <property type="match status" value="1"/>
</dbReference>
<dbReference type="FunFam" id="2.60.40.10:FF:000495">
    <property type="entry name" value="Periplasmic beta-glucosidase"/>
    <property type="match status" value="1"/>
</dbReference>
<sequence length="750" mass="79731">MTVDISTLTLEQKASLLSGHDFWSTKAIPEAGIPSVVLTDGPHGVRRQAGDADHLGINESLPSTCFPPAVAVGSSWDPELAARVGAAVGREGRAFGVTVILGPGVNIKRSPLCGRNFEYYSEDPYLSGVLGAAHVRGMQQTGVGASVKHFAANNQEHERMRISADVDERTLREIYLPAFERVVIEAKPATVMCSYNKINGIYASQNGWLLTDVLRTDWGFAGAVVSDWGAVSDRVAGVAAGMDLEMPGSGGATDRQIVDAVRSGVLDEALVDDAVRRVLALTELPHDATDDLDVDGHHALARELAADSIVLLKNDADTLPVKANTRLAVIGAFATEPRFQGGGSSHINPTKVDVALDAIRDQAWTDGVTVEHAHGFSLDGFGDAALIEAATEVAGRADIAIVFVGLSDSDESEGFDRDTLALPQNQIDLIQAVAEVAPRTVVVLSNGGVVSLEGWHDRVDAIVEGWLLGQAGGSALSDVLFGHVNPSGHLAESIPVRLEDNPSWLNFPGEHGHVRYGEGVFVGYRYYTTAGVPVRYPFGHGLSYTSFSTDDLCIQPVGDAEVEVSVTVTNTGDRAGKHVVQLYVAGGAAPVRRPVRELRGFAKVSLQPGESTTVSLLLDRRAFAHWDVEVGRWVVPAGEYLVQVGADASTVLREQAITLAGDSIVRELTLSSTVGDWFGHPIVGPLLMQGMAAGMTEEQAQQAAENPDQLKMVESMPMQQFLAFTQGAIPTATLEQLMRLSTAPTVPASL</sequence>
<dbReference type="GO" id="GO:0008422">
    <property type="term" value="F:beta-glucosidase activity"/>
    <property type="evidence" value="ECO:0007669"/>
    <property type="project" value="UniProtKB-ARBA"/>
</dbReference>
<evidence type="ECO:0000256" key="4">
    <source>
        <dbReference type="ARBA" id="ARBA00074219"/>
    </source>
</evidence>
<dbReference type="SUPFAM" id="SSF51445">
    <property type="entry name" value="(Trans)glycosidases"/>
    <property type="match status" value="1"/>
</dbReference>
<dbReference type="InterPro" id="IPR001764">
    <property type="entry name" value="Glyco_hydro_3_N"/>
</dbReference>
<dbReference type="KEGG" id="mvd:AWU67_06785"/>
<dbReference type="InterPro" id="IPR026891">
    <property type="entry name" value="Fn3-like"/>
</dbReference>
<dbReference type="Pfam" id="PF01915">
    <property type="entry name" value="Glyco_hydro_3_C"/>
    <property type="match status" value="1"/>
</dbReference>
<keyword evidence="2 6" id="KW-0378">Hydrolase</keyword>
<dbReference type="InterPro" id="IPR036962">
    <property type="entry name" value="Glyco_hydro_3_N_sf"/>
</dbReference>
<dbReference type="Gene3D" id="3.40.50.1700">
    <property type="entry name" value="Glycoside hydrolase family 3 C-terminal domain"/>
    <property type="match status" value="1"/>
</dbReference>
<evidence type="ECO:0000313" key="7">
    <source>
        <dbReference type="Proteomes" id="UP000058305"/>
    </source>
</evidence>
<protein>
    <recommendedName>
        <fullName evidence="4">Exo-alpha-(1-&gt;6)-L-arabinopyranosidase</fullName>
    </recommendedName>
</protein>
<dbReference type="SMART" id="SM01217">
    <property type="entry name" value="Fn3_like"/>
    <property type="match status" value="1"/>
</dbReference>
<dbReference type="Gene3D" id="3.20.20.300">
    <property type="entry name" value="Glycoside hydrolase, family 3, N-terminal domain"/>
    <property type="match status" value="1"/>
</dbReference>
<evidence type="ECO:0000256" key="3">
    <source>
        <dbReference type="ARBA" id="ARBA00058905"/>
    </source>
</evidence>
<dbReference type="SUPFAM" id="SSF52279">
    <property type="entry name" value="Beta-D-glucan exohydrolase, C-terminal domain"/>
    <property type="match status" value="1"/>
</dbReference>
<dbReference type="Proteomes" id="UP000058305">
    <property type="component" value="Chromosome"/>
</dbReference>
<reference evidence="6 7" key="1">
    <citation type="journal article" date="2016" name="J. Biotechnol.">
        <title>First complete genome sequence of a species in the genus Microterricola, an extremophilic cold active enzyme producing bacterial strain ERGS5:02 isolated from Sikkim Himalaya.</title>
        <authorList>
            <person name="Himanshu"/>
            <person name="Swarnkar M.K."/>
            <person name="Singh D."/>
            <person name="Kumar R."/>
        </authorList>
    </citation>
    <scope>NUCLEOTIDE SEQUENCE [LARGE SCALE GENOMIC DNA]</scope>
    <source>
        <strain evidence="6 7">ERGS5:02</strain>
    </source>
</reference>
<organism evidence="6 7">
    <name type="scientific">Microterricola viridarii</name>
    <dbReference type="NCBI Taxonomy" id="412690"/>
    <lineage>
        <taxon>Bacteria</taxon>
        <taxon>Bacillati</taxon>
        <taxon>Actinomycetota</taxon>
        <taxon>Actinomycetes</taxon>
        <taxon>Micrococcales</taxon>
        <taxon>Microbacteriaceae</taxon>
        <taxon>Microterricola</taxon>
    </lineage>
</organism>
<keyword evidence="7" id="KW-1185">Reference proteome</keyword>
<comment type="function">
    <text evidence="3">Catalyzes the hydrolysis of a non-reducing terminal alpha-L-arabinopyranosidic linkage in ginsenoside Rb2 (alpha-L-arabinopyranosyl-(1-&gt;6)-alpha-D-glucopyranosyl) to release alpha-D-glucopyranosyl (Rd). It is not able to hydrolyze alpha-L-arabinofuranosyl-(1-&gt;6)-alpha-D-glucopyranosyl (Rc).</text>
</comment>
<dbReference type="PANTHER" id="PTHR42715:SF10">
    <property type="entry name" value="BETA-GLUCOSIDASE"/>
    <property type="match status" value="1"/>
</dbReference>
<name>A0A0X8E1G7_9MICO</name>
<dbReference type="RefSeq" id="WP_067227303.1">
    <property type="nucleotide sequence ID" value="NZ_CP014145.1"/>
</dbReference>
<evidence type="ECO:0000256" key="1">
    <source>
        <dbReference type="ARBA" id="ARBA00005336"/>
    </source>
</evidence>
<dbReference type="InterPro" id="IPR036881">
    <property type="entry name" value="Glyco_hydro_3_C_sf"/>
</dbReference>
<evidence type="ECO:0000256" key="2">
    <source>
        <dbReference type="ARBA" id="ARBA00022801"/>
    </source>
</evidence>
<dbReference type="InterPro" id="IPR002772">
    <property type="entry name" value="Glyco_hydro_3_C"/>
</dbReference>
<dbReference type="Pfam" id="PF14310">
    <property type="entry name" value="Fn3-like"/>
    <property type="match status" value="1"/>
</dbReference>
<dbReference type="InterPro" id="IPR050288">
    <property type="entry name" value="Cellulose_deg_GH3"/>
</dbReference>